<feature type="compositionally biased region" description="Low complexity" evidence="1">
    <location>
        <begin position="302"/>
        <end position="326"/>
    </location>
</feature>
<evidence type="ECO:0000256" key="1">
    <source>
        <dbReference type="SAM" id="MobiDB-lite"/>
    </source>
</evidence>
<feature type="region of interest" description="Disordered" evidence="1">
    <location>
        <begin position="300"/>
        <end position="328"/>
    </location>
</feature>
<organism evidence="2 3">
    <name type="scientific">Amycolatopsis heterodermiae</name>
    <dbReference type="NCBI Taxonomy" id="3110235"/>
    <lineage>
        <taxon>Bacteria</taxon>
        <taxon>Bacillati</taxon>
        <taxon>Actinomycetota</taxon>
        <taxon>Actinomycetes</taxon>
        <taxon>Pseudonocardiales</taxon>
        <taxon>Pseudonocardiaceae</taxon>
        <taxon>Amycolatopsis</taxon>
    </lineage>
</organism>
<protein>
    <recommendedName>
        <fullName evidence="4">DUF3893 domain-containing protein</fullName>
    </recommendedName>
</protein>
<feature type="region of interest" description="Disordered" evidence="1">
    <location>
        <begin position="895"/>
        <end position="919"/>
    </location>
</feature>
<dbReference type="Proteomes" id="UP001304298">
    <property type="component" value="Unassembled WGS sequence"/>
</dbReference>
<reference evidence="2 3" key="1">
    <citation type="submission" date="2023-12" db="EMBL/GenBank/DDBJ databases">
        <title>Amycolatopsis sp. V23-08.</title>
        <authorList>
            <person name="Somphong A."/>
        </authorList>
    </citation>
    <scope>NUCLEOTIDE SEQUENCE [LARGE SCALE GENOMIC DNA]</scope>
    <source>
        <strain evidence="2 3">V23-08</strain>
    </source>
</reference>
<evidence type="ECO:0000313" key="2">
    <source>
        <dbReference type="EMBL" id="MEA5364158.1"/>
    </source>
</evidence>
<accession>A0ABU5RDE1</accession>
<evidence type="ECO:0008006" key="4">
    <source>
        <dbReference type="Google" id="ProtNLM"/>
    </source>
</evidence>
<evidence type="ECO:0000313" key="3">
    <source>
        <dbReference type="Proteomes" id="UP001304298"/>
    </source>
</evidence>
<comment type="caution">
    <text evidence="2">The sequence shown here is derived from an EMBL/GenBank/DDBJ whole genome shotgun (WGS) entry which is preliminary data.</text>
</comment>
<name>A0ABU5RDE1_9PSEU</name>
<dbReference type="RefSeq" id="WP_323331899.1">
    <property type="nucleotide sequence ID" value="NZ_JAYFSI010000008.1"/>
</dbReference>
<dbReference type="EMBL" id="JAYFSI010000008">
    <property type="protein sequence ID" value="MEA5364158.1"/>
    <property type="molecule type" value="Genomic_DNA"/>
</dbReference>
<gene>
    <name evidence="2" type="ORF">VA596_31810</name>
</gene>
<feature type="region of interest" description="Disordered" evidence="1">
    <location>
        <begin position="132"/>
        <end position="163"/>
    </location>
</feature>
<proteinExistence type="predicted"/>
<sequence length="919" mass="100166">MTDIYALRAVRAPRRTVVAGDSTLVTEWSEVDPDVHTHVQHLRWGGTEFVPELRDLVANTENPAGQAPALAESFLLRPTAVTVLALRGGIDPAATMPGEDGGEPVPIPGQPGLAMIDRIDRWLVTQDNEPEPAELDQRLRGAAPQQAADGPLDGGDGEQRDDLESRGRLHGLLGASWSRLVDSLAAALLLPRQGELAQRLNRLLLVAGLVERRSSYRRPLTTREISELLACRTPVLPDPPFPEVLPADQVKLVRRATTSDLFVVRKEWRGYVADEIADIRNVLAGEHHDMRFTRIDEAEVVETTSSSTDSSSETSSETSDESTFTEQSKRELDLAINAKGQVDVSAQYSSVKLDVSAGFSADFSLKDSTDRTTEIAKKAVARAASKIETQTRQERTRRTLTRTELREQHKLDNPSSDHVRGVYRWVARVDRFQVWRYPDRLQLEFEIPEPGRYLLEQLGAPPARSGSVGRPPDFVLPDGGITPENYLGLAATYGATGMPEPPQPTVGTSAALALMAKDAGLAPNGDLWNAPVLAQAVEVAVPPGYAVTAITANVEVTPFHAIWERETSAHGGYDRQEALHTITATVAAGDQMIFDSQAGPGGGTNSIMSSGAQDHLVQFLDGHLHHAGAEQALAHPVVVKLPISVCLVGAWAGNVGVDLKCELTQQAKDAWVQGVYDVVRAAYDTWLREWRAEQALAGSPATLDERSPSRNAEMMQHEVRRHVVTWLLGESPFDGRNAVPAKAVPPARDNTPDVNIPAALGSADTIQFLEQALEWANLAWVAYPYYWAGRDRWPDLMDLETVDPDLGTFLRAGSIRVVVPARIGFGAAVLHWLTFRQPWLGGACAPVPGEPMYLSVAREIRDQMMPPPDGEPGDSWEVALPTTLQWLDDKATGLPLNPMARLGKPPHEPPDPLLGDDEA</sequence>
<keyword evidence="3" id="KW-1185">Reference proteome</keyword>